<comment type="caution">
    <text evidence="2">The sequence shown here is derived from an EMBL/GenBank/DDBJ whole genome shotgun (WGS) entry which is preliminary data.</text>
</comment>
<dbReference type="Proteomes" id="UP001431209">
    <property type="component" value="Unassembled WGS sequence"/>
</dbReference>
<sequence length="193" mass="22568">MAEREMFSRATGPKVYTDPLTWTPGFGKPYAKEEKYYITPKVKDSGFGPDQSDRSNRVDPTAMRIKEVRSREEILDIWAKPLEFKDYEVTPFEKEALRIEPGVLALLHLDGPTAPCRAHIYNQRLDECDNPNIGRKNNTMLQRAQCYRHLFRLTNCMNKHEKWYEARFEALKAVMREEDIPNMFRVGTPVIPE</sequence>
<reference evidence="2 3" key="1">
    <citation type="submission" date="2024-03" db="EMBL/GenBank/DDBJ databases">
        <title>The Acrasis kona genome and developmental transcriptomes reveal deep origins of eukaryotic multicellular pathways.</title>
        <authorList>
            <person name="Sheikh S."/>
            <person name="Fu C.-J."/>
            <person name="Brown M.W."/>
            <person name="Baldauf S.L."/>
        </authorList>
    </citation>
    <scope>NUCLEOTIDE SEQUENCE [LARGE SCALE GENOMIC DNA]</scope>
    <source>
        <strain evidence="2 3">ATCC MYA-3509</strain>
    </source>
</reference>
<accession>A0AAW2YHW7</accession>
<dbReference type="AlphaFoldDB" id="A0AAW2YHW7"/>
<keyword evidence="3" id="KW-1185">Reference proteome</keyword>
<evidence type="ECO:0000256" key="1">
    <source>
        <dbReference type="SAM" id="MobiDB-lite"/>
    </source>
</evidence>
<gene>
    <name evidence="2" type="ORF">AKO1_005630</name>
</gene>
<dbReference type="EMBL" id="JAOPGA020000108">
    <property type="protein sequence ID" value="KAL0476855.1"/>
    <property type="molecule type" value="Genomic_DNA"/>
</dbReference>
<evidence type="ECO:0000313" key="2">
    <source>
        <dbReference type="EMBL" id="KAL0476855.1"/>
    </source>
</evidence>
<name>A0AAW2YHW7_9EUKA</name>
<protein>
    <recommendedName>
        <fullName evidence="4">COX assembly mitochondrial protein</fullName>
    </recommendedName>
</protein>
<feature type="region of interest" description="Disordered" evidence="1">
    <location>
        <begin position="1"/>
        <end position="24"/>
    </location>
</feature>
<evidence type="ECO:0008006" key="4">
    <source>
        <dbReference type="Google" id="ProtNLM"/>
    </source>
</evidence>
<evidence type="ECO:0000313" key="3">
    <source>
        <dbReference type="Proteomes" id="UP001431209"/>
    </source>
</evidence>
<proteinExistence type="predicted"/>
<organism evidence="2 3">
    <name type="scientific">Acrasis kona</name>
    <dbReference type="NCBI Taxonomy" id="1008807"/>
    <lineage>
        <taxon>Eukaryota</taxon>
        <taxon>Discoba</taxon>
        <taxon>Heterolobosea</taxon>
        <taxon>Tetramitia</taxon>
        <taxon>Eutetramitia</taxon>
        <taxon>Acrasidae</taxon>
        <taxon>Acrasis</taxon>
    </lineage>
</organism>